<dbReference type="GO" id="GO:0016020">
    <property type="term" value="C:membrane"/>
    <property type="evidence" value="ECO:0007669"/>
    <property type="project" value="TreeGrafter"/>
</dbReference>
<feature type="transmembrane region" description="Helical" evidence="1">
    <location>
        <begin position="276"/>
        <end position="294"/>
    </location>
</feature>
<reference evidence="3 4" key="1">
    <citation type="journal article" date="2016" name="PLoS ONE">
        <title>Complete Genome Sequence and Comparative Genomics of a Novel Myxobacterium Myxococcus hansupus.</title>
        <authorList>
            <person name="Sharma G."/>
            <person name="Narwani T."/>
            <person name="Subramanian S."/>
        </authorList>
    </citation>
    <scope>NUCLEOTIDE SEQUENCE [LARGE SCALE GENOMIC DNA]</scope>
    <source>
        <strain evidence="4">mixupus</strain>
    </source>
</reference>
<dbReference type="GO" id="GO:0016747">
    <property type="term" value="F:acyltransferase activity, transferring groups other than amino-acyl groups"/>
    <property type="evidence" value="ECO:0007669"/>
    <property type="project" value="InterPro"/>
</dbReference>
<dbReference type="eggNOG" id="COG1835">
    <property type="taxonomic scope" value="Bacteria"/>
</dbReference>
<feature type="transmembrane region" description="Helical" evidence="1">
    <location>
        <begin position="353"/>
        <end position="374"/>
    </location>
</feature>
<dbReference type="EMBL" id="CP012109">
    <property type="protein sequence ID" value="AKQ70289.1"/>
    <property type="molecule type" value="Genomic_DNA"/>
</dbReference>
<protein>
    <recommendedName>
        <fullName evidence="2">Acyltransferase 3 domain-containing protein</fullName>
    </recommendedName>
</protein>
<keyword evidence="1" id="KW-0812">Transmembrane</keyword>
<feature type="transmembrane region" description="Helical" evidence="1">
    <location>
        <begin position="102"/>
        <end position="125"/>
    </location>
</feature>
<gene>
    <name evidence="3" type="ORF">A176_007201</name>
</gene>
<dbReference type="Proteomes" id="UP000009026">
    <property type="component" value="Chromosome"/>
</dbReference>
<feature type="transmembrane region" description="Helical" evidence="1">
    <location>
        <begin position="184"/>
        <end position="207"/>
    </location>
</feature>
<keyword evidence="1" id="KW-1133">Transmembrane helix</keyword>
<name>A0A0H4X4X7_9BACT</name>
<keyword evidence="4" id="KW-1185">Reference proteome</keyword>
<proteinExistence type="predicted"/>
<dbReference type="STRING" id="1297742.A176_007201"/>
<dbReference type="Pfam" id="PF01757">
    <property type="entry name" value="Acyl_transf_3"/>
    <property type="match status" value="1"/>
</dbReference>
<keyword evidence="1" id="KW-0472">Membrane</keyword>
<dbReference type="KEGG" id="mym:A176_007201"/>
<evidence type="ECO:0000256" key="1">
    <source>
        <dbReference type="SAM" id="Phobius"/>
    </source>
</evidence>
<evidence type="ECO:0000313" key="4">
    <source>
        <dbReference type="Proteomes" id="UP000009026"/>
    </source>
</evidence>
<feature type="transmembrane region" description="Helical" evidence="1">
    <location>
        <begin position="53"/>
        <end position="81"/>
    </location>
</feature>
<dbReference type="RefSeq" id="WP_044889975.1">
    <property type="nucleotide sequence ID" value="NZ_CP012109.1"/>
</dbReference>
<dbReference type="AlphaFoldDB" id="A0A0H4X4X7"/>
<dbReference type="PANTHER" id="PTHR23028">
    <property type="entry name" value="ACETYLTRANSFERASE"/>
    <property type="match status" value="1"/>
</dbReference>
<feature type="transmembrane region" description="Helical" evidence="1">
    <location>
        <begin position="249"/>
        <end position="270"/>
    </location>
</feature>
<dbReference type="PATRIC" id="fig|1297742.4.peg.7320"/>
<dbReference type="InterPro" id="IPR050879">
    <property type="entry name" value="Acyltransferase_3"/>
</dbReference>
<organism evidence="3 4">
    <name type="scientific">Pseudomyxococcus hansupus</name>
    <dbReference type="NCBI Taxonomy" id="1297742"/>
    <lineage>
        <taxon>Bacteria</taxon>
        <taxon>Pseudomonadati</taxon>
        <taxon>Myxococcota</taxon>
        <taxon>Myxococcia</taxon>
        <taxon>Myxococcales</taxon>
        <taxon>Cystobacterineae</taxon>
        <taxon>Myxococcaceae</taxon>
        <taxon>Pseudomyxococcus</taxon>
    </lineage>
</organism>
<feature type="transmembrane region" description="Helical" evidence="1">
    <location>
        <begin position="21"/>
        <end position="41"/>
    </location>
</feature>
<dbReference type="InterPro" id="IPR002656">
    <property type="entry name" value="Acyl_transf_3_dom"/>
</dbReference>
<dbReference type="PANTHER" id="PTHR23028:SF131">
    <property type="entry name" value="BLR2367 PROTEIN"/>
    <property type="match status" value="1"/>
</dbReference>
<dbReference type="GO" id="GO:0000271">
    <property type="term" value="P:polysaccharide biosynthetic process"/>
    <property type="evidence" value="ECO:0007669"/>
    <property type="project" value="TreeGrafter"/>
</dbReference>
<feature type="domain" description="Acyltransferase 3" evidence="2">
    <location>
        <begin position="25"/>
        <end position="369"/>
    </location>
</feature>
<accession>A0A0H4X4X7</accession>
<evidence type="ECO:0000259" key="2">
    <source>
        <dbReference type="Pfam" id="PF01757"/>
    </source>
</evidence>
<evidence type="ECO:0000313" key="3">
    <source>
        <dbReference type="EMBL" id="AKQ70289.1"/>
    </source>
</evidence>
<sequence>MSLNSGRVDAPAAHAPRLQGHLPVLDGVRGLAVLLVVFFHTTHLSDQSVAGRVTWWLAGAGWTGVDLFFVLSGFLITGILWEAKGQPYFFRNFYMRRFLRIFPLYYLALAVSFLVLPSLAGRLGLDERITTDGATWYLLYLSNFYQLWVDTTHPILGVVWSLAIEEQFYIVWPFLIAAVSYRGAIRLCLGTIAMAILVRVGLTLYGASLESTYVVTFCRVDSLAMGGLLAMALRHPEGLGLKAFPWMRWAAWASVPVVLALVVLPVGPMFELVKRTGGYTAIAVIYAVGVYKAVAVPKGHLVHRLLTTRLLLTFGKYSYAIYLIHSPLDAILRRTVLKTPLKTVAGTDFPMQVVFYVVAAGLSLALALVSWNLFEKHMLKLKDYFPYGKPPAPVPATASLPVAASASLPESERTEPPARVA</sequence>